<evidence type="ECO:0000313" key="3">
    <source>
        <dbReference type="EMBL" id="EXJ95075.1"/>
    </source>
</evidence>
<feature type="transmembrane region" description="Helical" evidence="2">
    <location>
        <begin position="121"/>
        <end position="143"/>
    </location>
</feature>
<proteinExistence type="predicted"/>
<dbReference type="Proteomes" id="UP000019484">
    <property type="component" value="Unassembled WGS sequence"/>
</dbReference>
<feature type="region of interest" description="Disordered" evidence="1">
    <location>
        <begin position="1"/>
        <end position="30"/>
    </location>
</feature>
<evidence type="ECO:0000256" key="2">
    <source>
        <dbReference type="SAM" id="Phobius"/>
    </source>
</evidence>
<name>W9YZF7_9EURO</name>
<feature type="transmembrane region" description="Helical" evidence="2">
    <location>
        <begin position="150"/>
        <end position="172"/>
    </location>
</feature>
<accession>W9YZF7</accession>
<keyword evidence="2" id="KW-0812">Transmembrane</keyword>
<evidence type="ECO:0000256" key="1">
    <source>
        <dbReference type="SAM" id="MobiDB-lite"/>
    </source>
</evidence>
<sequence length="283" mass="30299">MDDTPTRPSSPGNSNGSARSRSSTRKQPSYDASALMINPSPLLTSSLHSRHSATSAQESAYLKQARLLGWVRLALSLLTIASAVAAAGSVGHVLHKYNSTHLGSKWHLSLWPQNVDLRPTLAVLACACIIAAVSLAYVVFWVIPSPHSRTLLYSLIFLGSSILGLALCVFAIPFNQALVNLTAHHRRESLQSWTCKFSDGAAGFNSDIHSLQIPVFTTNGVPIPAGFKRLCMESQVGTGLMIAVLVLEAASSGIAGMGILLEKRMAIARRERYANDEKGGHVS</sequence>
<dbReference type="RefSeq" id="XP_007719304.1">
    <property type="nucleotide sequence ID" value="XM_007721114.1"/>
</dbReference>
<dbReference type="GeneID" id="19155103"/>
<feature type="compositionally biased region" description="Low complexity" evidence="1">
    <location>
        <begin position="1"/>
        <end position="21"/>
    </location>
</feature>
<protein>
    <submittedName>
        <fullName evidence="3">Uncharacterized protein</fullName>
    </submittedName>
</protein>
<gene>
    <name evidence="3" type="ORF">A1O1_00193</name>
</gene>
<organism evidence="3 4">
    <name type="scientific">Capronia coronata CBS 617.96</name>
    <dbReference type="NCBI Taxonomy" id="1182541"/>
    <lineage>
        <taxon>Eukaryota</taxon>
        <taxon>Fungi</taxon>
        <taxon>Dikarya</taxon>
        <taxon>Ascomycota</taxon>
        <taxon>Pezizomycotina</taxon>
        <taxon>Eurotiomycetes</taxon>
        <taxon>Chaetothyriomycetidae</taxon>
        <taxon>Chaetothyriales</taxon>
        <taxon>Herpotrichiellaceae</taxon>
        <taxon>Capronia</taxon>
    </lineage>
</organism>
<keyword evidence="2" id="KW-0472">Membrane</keyword>
<keyword evidence="4" id="KW-1185">Reference proteome</keyword>
<dbReference type="AlphaFoldDB" id="W9YZF7"/>
<evidence type="ECO:0000313" key="4">
    <source>
        <dbReference type="Proteomes" id="UP000019484"/>
    </source>
</evidence>
<dbReference type="eggNOG" id="ENOG502SP43">
    <property type="taxonomic scope" value="Eukaryota"/>
</dbReference>
<keyword evidence="2" id="KW-1133">Transmembrane helix</keyword>
<feature type="transmembrane region" description="Helical" evidence="2">
    <location>
        <begin position="73"/>
        <end position="94"/>
    </location>
</feature>
<dbReference type="HOGENOM" id="CLU_082161_0_0_1"/>
<feature type="transmembrane region" description="Helical" evidence="2">
    <location>
        <begin position="240"/>
        <end position="261"/>
    </location>
</feature>
<dbReference type="EMBL" id="AMWN01000001">
    <property type="protein sequence ID" value="EXJ95075.1"/>
    <property type="molecule type" value="Genomic_DNA"/>
</dbReference>
<comment type="caution">
    <text evidence="3">The sequence shown here is derived from an EMBL/GenBank/DDBJ whole genome shotgun (WGS) entry which is preliminary data.</text>
</comment>
<reference evidence="3 4" key="1">
    <citation type="submission" date="2013-03" db="EMBL/GenBank/DDBJ databases">
        <title>The Genome Sequence of Capronia coronata CBS 617.96.</title>
        <authorList>
            <consortium name="The Broad Institute Genomics Platform"/>
            <person name="Cuomo C."/>
            <person name="de Hoog S."/>
            <person name="Gorbushina A."/>
            <person name="Walker B."/>
            <person name="Young S.K."/>
            <person name="Zeng Q."/>
            <person name="Gargeya S."/>
            <person name="Fitzgerald M."/>
            <person name="Haas B."/>
            <person name="Abouelleil A."/>
            <person name="Allen A.W."/>
            <person name="Alvarado L."/>
            <person name="Arachchi H.M."/>
            <person name="Berlin A.M."/>
            <person name="Chapman S.B."/>
            <person name="Gainer-Dewar J."/>
            <person name="Goldberg J."/>
            <person name="Griggs A."/>
            <person name="Gujja S."/>
            <person name="Hansen M."/>
            <person name="Howarth C."/>
            <person name="Imamovic A."/>
            <person name="Ireland A."/>
            <person name="Larimer J."/>
            <person name="McCowan C."/>
            <person name="Murphy C."/>
            <person name="Pearson M."/>
            <person name="Poon T.W."/>
            <person name="Priest M."/>
            <person name="Roberts A."/>
            <person name="Saif S."/>
            <person name="Shea T."/>
            <person name="Sisk P."/>
            <person name="Sykes S."/>
            <person name="Wortman J."/>
            <person name="Nusbaum C."/>
            <person name="Birren B."/>
        </authorList>
    </citation>
    <scope>NUCLEOTIDE SEQUENCE [LARGE SCALE GENOMIC DNA]</scope>
    <source>
        <strain evidence="3 4">CBS 617.96</strain>
    </source>
</reference>
<dbReference type="OrthoDB" id="3890746at2759"/>